<evidence type="ECO:0000313" key="2">
    <source>
        <dbReference type="Proteomes" id="UP000051326"/>
    </source>
</evidence>
<accession>A0A0P1H5S5</accession>
<dbReference type="EMBL" id="CYSR01000003">
    <property type="protein sequence ID" value="CUH98245.1"/>
    <property type="molecule type" value="Genomic_DNA"/>
</dbReference>
<reference evidence="1 2" key="1">
    <citation type="submission" date="2015-09" db="EMBL/GenBank/DDBJ databases">
        <authorList>
            <consortium name="Swine Surveillance"/>
        </authorList>
    </citation>
    <scope>NUCLEOTIDE SEQUENCE [LARGE SCALE GENOMIC DNA]</scope>
    <source>
        <strain evidence="1 2">CECT 8399</strain>
    </source>
</reference>
<name>A0A0P1H5S5_9RHOB</name>
<sequence length="57" mass="6376">MMCQRAGNCLLRVLKTNLSGLFMMERFSKLGAKNLDFLQPNNSKAIPEVNISITIGF</sequence>
<gene>
    <name evidence="1" type="ORF">PHA8399_00358</name>
</gene>
<proteinExistence type="predicted"/>
<dbReference type="STRING" id="1396826.PHA8399_00358"/>
<protein>
    <submittedName>
        <fullName evidence="1">Uncharacterized protein</fullName>
    </submittedName>
</protein>
<organism evidence="1 2">
    <name type="scientific">Leisingera aquaemixtae</name>
    <dbReference type="NCBI Taxonomy" id="1396826"/>
    <lineage>
        <taxon>Bacteria</taxon>
        <taxon>Pseudomonadati</taxon>
        <taxon>Pseudomonadota</taxon>
        <taxon>Alphaproteobacteria</taxon>
        <taxon>Rhodobacterales</taxon>
        <taxon>Roseobacteraceae</taxon>
        <taxon>Leisingera</taxon>
    </lineage>
</organism>
<dbReference type="Proteomes" id="UP000051326">
    <property type="component" value="Unassembled WGS sequence"/>
</dbReference>
<dbReference type="AlphaFoldDB" id="A0A0P1H5S5"/>
<evidence type="ECO:0000313" key="1">
    <source>
        <dbReference type="EMBL" id="CUH98245.1"/>
    </source>
</evidence>